<dbReference type="AlphaFoldDB" id="A0A7V2SXM6"/>
<evidence type="ECO:0000313" key="2">
    <source>
        <dbReference type="EMBL" id="HFC91304.1"/>
    </source>
</evidence>
<comment type="caution">
    <text evidence="2">The sequence shown here is derived from an EMBL/GenBank/DDBJ whole genome shotgun (WGS) entry which is preliminary data.</text>
</comment>
<dbReference type="Gene3D" id="3.40.630.30">
    <property type="match status" value="1"/>
</dbReference>
<dbReference type="GO" id="GO:0002101">
    <property type="term" value="P:tRNA wobble cytosine modification"/>
    <property type="evidence" value="ECO:0007669"/>
    <property type="project" value="TreeGrafter"/>
</dbReference>
<dbReference type="InterPro" id="IPR016181">
    <property type="entry name" value="Acyl_CoA_acyltransferase"/>
</dbReference>
<dbReference type="GO" id="GO:0051392">
    <property type="term" value="F:tRNA cytidine N4-acetyltransferase activity"/>
    <property type="evidence" value="ECO:0007669"/>
    <property type="project" value="TreeGrafter"/>
</dbReference>
<organism evidence="2">
    <name type="scientific">Leucothrix mucor</name>
    <dbReference type="NCBI Taxonomy" id="45248"/>
    <lineage>
        <taxon>Bacteria</taxon>
        <taxon>Pseudomonadati</taxon>
        <taxon>Pseudomonadota</taxon>
        <taxon>Gammaproteobacteria</taxon>
        <taxon>Thiotrichales</taxon>
        <taxon>Thiotrichaceae</taxon>
        <taxon>Leucothrix</taxon>
    </lineage>
</organism>
<dbReference type="Gene3D" id="1.20.120.890">
    <property type="entry name" value="tRNA(Met) cytidine acetyltransferase, tail domain"/>
    <property type="match status" value="1"/>
</dbReference>
<dbReference type="PANTHER" id="PTHR10925:SF5">
    <property type="entry name" value="RNA CYTIDINE ACETYLTRANSFERASE"/>
    <property type="match status" value="1"/>
</dbReference>
<protein>
    <submittedName>
        <fullName evidence="2">tRNA(Met) cytidine acetyltransferase</fullName>
    </submittedName>
</protein>
<dbReference type="PANTHER" id="PTHR10925">
    <property type="entry name" value="N-ACETYLTRANSFERASE 10"/>
    <property type="match status" value="1"/>
</dbReference>
<proteinExistence type="predicted"/>
<dbReference type="Pfam" id="PF17176">
    <property type="entry name" value="tRNA_bind_3"/>
    <property type="match status" value="1"/>
</dbReference>
<feature type="non-terminal residue" evidence="2">
    <location>
        <position position="1"/>
    </location>
</feature>
<dbReference type="InterPro" id="IPR032672">
    <property type="entry name" value="TmcA/NAT10/Kre33"/>
</dbReference>
<dbReference type="GO" id="GO:1990883">
    <property type="term" value="F:18S rRNA cytidine N-acetyltransferase activity"/>
    <property type="evidence" value="ECO:0007669"/>
    <property type="project" value="TreeGrafter"/>
</dbReference>
<sequence length="247" mass="27516">LIPQLLATHTGIKEAPCYFGDRIMRIAVHPELQGCGLGSHLLHYLINYSKQQNKADYIATSFGVTAELVGFWHKADFKTVQIGMKRDASSGAHSIIMLRPLSQAAQPLLAKATDNFSVAFPLLLADPLRDLESPLVAALYSPLVQQKKQTKLALNDVEQHALDGFTYQQRGYESSIAVLNKVTHYSLAQCNQAIQLTPQELQILIAKVLQKHSWQTLVQLTKVNGKKQAIKLLRQAVKKLVYPCLKH</sequence>
<dbReference type="InterPro" id="IPR033442">
    <property type="entry name" value="TmcA_tRNA_bind"/>
</dbReference>
<dbReference type="Proteomes" id="UP000885750">
    <property type="component" value="Unassembled WGS sequence"/>
</dbReference>
<dbReference type="Pfam" id="PF13718">
    <property type="entry name" value="GNAT_acetyltr_2"/>
    <property type="match status" value="1"/>
</dbReference>
<accession>A0A7V2SXM6</accession>
<gene>
    <name evidence="2" type="ORF">ENJ51_00680</name>
</gene>
<dbReference type="GO" id="GO:0000049">
    <property type="term" value="F:tRNA binding"/>
    <property type="evidence" value="ECO:0007669"/>
    <property type="project" value="TreeGrafter"/>
</dbReference>
<dbReference type="GO" id="GO:1904812">
    <property type="term" value="P:rRNA acetylation involved in maturation of SSU-rRNA"/>
    <property type="evidence" value="ECO:0007669"/>
    <property type="project" value="TreeGrafter"/>
</dbReference>
<dbReference type="InterPro" id="IPR000182">
    <property type="entry name" value="GNAT_dom"/>
</dbReference>
<evidence type="ECO:0000259" key="1">
    <source>
        <dbReference type="PROSITE" id="PS51186"/>
    </source>
</evidence>
<dbReference type="InterPro" id="IPR038321">
    <property type="entry name" value="TmcA_C_sf"/>
</dbReference>
<dbReference type="GO" id="GO:0051391">
    <property type="term" value="P:tRNA acetylation"/>
    <property type="evidence" value="ECO:0007669"/>
    <property type="project" value="TreeGrafter"/>
</dbReference>
<dbReference type="EMBL" id="DRMS01000025">
    <property type="protein sequence ID" value="HFC91304.1"/>
    <property type="molecule type" value="Genomic_DNA"/>
</dbReference>
<dbReference type="CDD" id="cd04301">
    <property type="entry name" value="NAT_SF"/>
    <property type="match status" value="1"/>
</dbReference>
<dbReference type="PROSITE" id="PS51186">
    <property type="entry name" value="GNAT"/>
    <property type="match status" value="1"/>
</dbReference>
<feature type="domain" description="N-acetyltransferase" evidence="1">
    <location>
        <begin position="1"/>
        <end position="102"/>
    </location>
</feature>
<dbReference type="SUPFAM" id="SSF55729">
    <property type="entry name" value="Acyl-CoA N-acyltransferases (Nat)"/>
    <property type="match status" value="1"/>
</dbReference>
<reference evidence="2" key="1">
    <citation type="journal article" date="2020" name="mSystems">
        <title>Genome- and Community-Level Interaction Insights into Carbon Utilization and Element Cycling Functions of Hydrothermarchaeota in Hydrothermal Sediment.</title>
        <authorList>
            <person name="Zhou Z."/>
            <person name="Liu Y."/>
            <person name="Xu W."/>
            <person name="Pan J."/>
            <person name="Luo Z.H."/>
            <person name="Li M."/>
        </authorList>
    </citation>
    <scope>NUCLEOTIDE SEQUENCE [LARGE SCALE GENOMIC DNA]</scope>
    <source>
        <strain evidence="2">HyVt-493</strain>
    </source>
</reference>
<name>A0A7V2SXM6_LEUMU</name>